<evidence type="ECO:0000256" key="1">
    <source>
        <dbReference type="SAM" id="Phobius"/>
    </source>
</evidence>
<evidence type="ECO:0008006" key="4">
    <source>
        <dbReference type="Google" id="ProtNLM"/>
    </source>
</evidence>
<evidence type="ECO:0000313" key="3">
    <source>
        <dbReference type="Proteomes" id="UP000194903"/>
    </source>
</evidence>
<dbReference type="Pfam" id="PF20563">
    <property type="entry name" value="DUF6773"/>
    <property type="match status" value="1"/>
</dbReference>
<protein>
    <recommendedName>
        <fullName evidence="4">Transmembrane protein</fullName>
    </recommendedName>
</protein>
<feature type="transmembrane region" description="Helical" evidence="1">
    <location>
        <begin position="21"/>
        <end position="43"/>
    </location>
</feature>
<sequence length="153" mass="16977">MKNNLDERQEQELLHIEHIGVWFCFWALLAALVIQSLMGAPWSQIAGEWMIFMVLALGMAVACIRRGIWDRYLKPDLKTNVAASAVGGLAIAVFVFGMILRNTGGEFWGVSIVLAVGTGLFTFALCLVALTVSARLTKKRQQNLENMDCDDDE</sequence>
<dbReference type="EMBL" id="NHOC01000001">
    <property type="protein sequence ID" value="OUM21903.1"/>
    <property type="molecule type" value="Genomic_DNA"/>
</dbReference>
<keyword evidence="3" id="KW-1185">Reference proteome</keyword>
<dbReference type="Proteomes" id="UP000194903">
    <property type="component" value="Unassembled WGS sequence"/>
</dbReference>
<feature type="transmembrane region" description="Helical" evidence="1">
    <location>
        <begin position="49"/>
        <end position="68"/>
    </location>
</feature>
<proteinExistence type="predicted"/>
<comment type="caution">
    <text evidence="2">The sequence shown here is derived from an EMBL/GenBank/DDBJ whole genome shotgun (WGS) entry which is preliminary data.</text>
</comment>
<reference evidence="2 3" key="1">
    <citation type="submission" date="2017-05" db="EMBL/GenBank/DDBJ databases">
        <title>Butyricicoccus porcorum sp. nov. a butyrate-producing bacterium from the swine intestinal tract.</title>
        <authorList>
            <person name="Trachsel J."/>
            <person name="Humphrey S."/>
            <person name="Allen H.K."/>
        </authorList>
    </citation>
    <scope>NUCLEOTIDE SEQUENCE [LARGE SCALE GENOMIC DNA]</scope>
    <source>
        <strain evidence="2">BB10</strain>
    </source>
</reference>
<evidence type="ECO:0000313" key="2">
    <source>
        <dbReference type="EMBL" id="OUM21903.1"/>
    </source>
</evidence>
<name>A0A252F809_9FIRM</name>
<keyword evidence="1" id="KW-1133">Transmembrane helix</keyword>
<organism evidence="2 3">
    <name type="scientific">Butyricicoccus porcorum</name>
    <dbReference type="NCBI Taxonomy" id="1945634"/>
    <lineage>
        <taxon>Bacteria</taxon>
        <taxon>Bacillati</taxon>
        <taxon>Bacillota</taxon>
        <taxon>Clostridia</taxon>
        <taxon>Eubacteriales</taxon>
        <taxon>Butyricicoccaceae</taxon>
        <taxon>Butyricicoccus</taxon>
    </lineage>
</organism>
<feature type="transmembrane region" description="Helical" evidence="1">
    <location>
        <begin position="80"/>
        <end position="101"/>
    </location>
</feature>
<keyword evidence="1" id="KW-0812">Transmembrane</keyword>
<dbReference type="InterPro" id="IPR046664">
    <property type="entry name" value="DUF6773"/>
</dbReference>
<dbReference type="AlphaFoldDB" id="A0A252F809"/>
<dbReference type="OrthoDB" id="1778311at2"/>
<feature type="transmembrane region" description="Helical" evidence="1">
    <location>
        <begin position="107"/>
        <end position="132"/>
    </location>
</feature>
<accession>A0A252F809</accession>
<gene>
    <name evidence="2" type="ORF">CBW42_01225</name>
</gene>
<keyword evidence="1" id="KW-0472">Membrane</keyword>